<keyword evidence="5" id="KW-0472">Membrane</keyword>
<evidence type="ECO:0000256" key="5">
    <source>
        <dbReference type="SAM" id="Phobius"/>
    </source>
</evidence>
<protein>
    <submittedName>
        <fullName evidence="6">Class A sortase</fullName>
    </submittedName>
</protein>
<organism evidence="6 7">
    <name type="scientific">Fundicoccus culcitae</name>
    <dbReference type="NCBI Taxonomy" id="2969821"/>
    <lineage>
        <taxon>Bacteria</taxon>
        <taxon>Bacillati</taxon>
        <taxon>Bacillota</taxon>
        <taxon>Bacilli</taxon>
        <taxon>Lactobacillales</taxon>
        <taxon>Aerococcaceae</taxon>
        <taxon>Fundicoccus</taxon>
    </lineage>
</organism>
<evidence type="ECO:0000256" key="2">
    <source>
        <dbReference type="ARBA" id="ARBA00022801"/>
    </source>
</evidence>
<dbReference type="InterPro" id="IPR042007">
    <property type="entry name" value="Sortase_A"/>
</dbReference>
<dbReference type="Proteomes" id="UP001315967">
    <property type="component" value="Chromosome"/>
</dbReference>
<proteinExistence type="predicted"/>
<evidence type="ECO:0000313" key="7">
    <source>
        <dbReference type="Proteomes" id="UP001315967"/>
    </source>
</evidence>
<dbReference type="EMBL" id="CP102453">
    <property type="protein sequence ID" value="UUX33796.1"/>
    <property type="molecule type" value="Genomic_DNA"/>
</dbReference>
<gene>
    <name evidence="6" type="ORF">NRE15_13035</name>
</gene>
<accession>A0ABY5P5E9</accession>
<feature type="compositionally biased region" description="Basic and acidic residues" evidence="4">
    <location>
        <begin position="1"/>
        <end position="11"/>
    </location>
</feature>
<keyword evidence="1" id="KW-0645">Protease</keyword>
<feature type="region of interest" description="Disordered" evidence="4">
    <location>
        <begin position="1"/>
        <end position="20"/>
    </location>
</feature>
<dbReference type="NCBIfam" id="TIGR01076">
    <property type="entry name" value="sortase_fam"/>
    <property type="match status" value="1"/>
</dbReference>
<evidence type="ECO:0000256" key="4">
    <source>
        <dbReference type="SAM" id="MobiDB-lite"/>
    </source>
</evidence>
<keyword evidence="3" id="KW-0788">Thiol protease</keyword>
<keyword evidence="5" id="KW-1133">Transmembrane helix</keyword>
<evidence type="ECO:0000256" key="3">
    <source>
        <dbReference type="ARBA" id="ARBA00022807"/>
    </source>
</evidence>
<evidence type="ECO:0000313" key="6">
    <source>
        <dbReference type="EMBL" id="UUX33796.1"/>
    </source>
</evidence>
<keyword evidence="2" id="KW-0378">Hydrolase</keyword>
<reference evidence="6 7" key="1">
    <citation type="submission" date="2022-08" db="EMBL/GenBank/DDBJ databases">
        <title>Aerococcaceae sp. nov isolated from spoiled eye mask.</title>
        <authorList>
            <person name="Zhou G."/>
            <person name="Xie X.-B."/>
            <person name="Shi Q.-S."/>
            <person name="Wang Y.-S."/>
            <person name="Wen X."/>
            <person name="Peng H."/>
            <person name="Yang X.-J."/>
            <person name="Tao H.-B."/>
            <person name="Huang X.-M."/>
        </authorList>
    </citation>
    <scope>NUCLEOTIDE SEQUENCE [LARGE SCALE GENOMIC DNA]</scope>
    <source>
        <strain evidence="7">DM20194951</strain>
    </source>
</reference>
<keyword evidence="7" id="KW-1185">Reference proteome</keyword>
<dbReference type="SUPFAM" id="SSF63817">
    <property type="entry name" value="Sortase"/>
    <property type="match status" value="1"/>
</dbReference>
<dbReference type="Pfam" id="PF04203">
    <property type="entry name" value="Sortase"/>
    <property type="match status" value="1"/>
</dbReference>
<sequence length="249" mass="27749">MSEEKNPQSRSERRKKEKRKGGRFQTILGVILIIIAAALLAIDPIKNQIIRQGSEQNQIGNLTREEVIANQDRDVEYDWQAITNINAAEVLANSINPNDLPTIGGIAIPEVSMNLPIYKGVTNEGMYLGAGTLYPDMEMGESNYSIASHHSINEDLLFAPLMRVEMGDIIYLTDLENIYVYQVDYIDQVEPTRVDLVQPTVEPIVTLITCDYSLNERVVVQGSLVETVAIENASQEMLNAFNLPQTIPG</sequence>
<dbReference type="InterPro" id="IPR005754">
    <property type="entry name" value="Sortase"/>
</dbReference>
<name>A0ABY5P5E9_9LACT</name>
<feature type="transmembrane region" description="Helical" evidence="5">
    <location>
        <begin position="21"/>
        <end position="42"/>
    </location>
</feature>
<evidence type="ECO:0000256" key="1">
    <source>
        <dbReference type="ARBA" id="ARBA00022670"/>
    </source>
</evidence>
<dbReference type="Gene3D" id="2.40.260.10">
    <property type="entry name" value="Sortase"/>
    <property type="match status" value="1"/>
</dbReference>
<dbReference type="InterPro" id="IPR023365">
    <property type="entry name" value="Sortase_dom-sf"/>
</dbReference>
<keyword evidence="5" id="KW-0812">Transmembrane</keyword>
<dbReference type="RefSeq" id="WP_313793298.1">
    <property type="nucleotide sequence ID" value="NZ_CP102453.1"/>
</dbReference>
<dbReference type="CDD" id="cd06165">
    <property type="entry name" value="Sortase_A"/>
    <property type="match status" value="1"/>
</dbReference>